<dbReference type="PANTHER" id="PTHR46708:SF2">
    <property type="entry name" value="FIBRONECTIN TYPE-III DOMAIN-CONTAINING PROTEIN"/>
    <property type="match status" value="1"/>
</dbReference>
<reference evidence="5" key="1">
    <citation type="submission" date="2013-04" db="EMBL/GenBank/DDBJ databases">
        <authorList>
            <person name="Qu J."/>
            <person name="Murali S.C."/>
            <person name="Bandaranaike D."/>
            <person name="Bellair M."/>
            <person name="Blankenburg K."/>
            <person name="Chao H."/>
            <person name="Dinh H."/>
            <person name="Doddapaneni H."/>
            <person name="Downs B."/>
            <person name="Dugan-Rocha S."/>
            <person name="Elkadiri S."/>
            <person name="Gnanaolivu R.D."/>
            <person name="Hernandez B."/>
            <person name="Javaid M."/>
            <person name="Jayaseelan J.C."/>
            <person name="Lee S."/>
            <person name="Li M."/>
            <person name="Ming W."/>
            <person name="Munidasa M."/>
            <person name="Muniz J."/>
            <person name="Nguyen L."/>
            <person name="Ongeri F."/>
            <person name="Osuji N."/>
            <person name="Pu L.-L."/>
            <person name="Puazo M."/>
            <person name="Qu C."/>
            <person name="Quiroz J."/>
            <person name="Raj R."/>
            <person name="Weissenberger G."/>
            <person name="Xin Y."/>
            <person name="Zou X."/>
            <person name="Han Y."/>
            <person name="Richards S."/>
            <person name="Worley K."/>
            <person name="Muzny D."/>
            <person name="Gibbs R."/>
        </authorList>
    </citation>
    <scope>NUCLEOTIDE SEQUENCE</scope>
    <source>
        <strain evidence="5">Sampled in the wild</strain>
    </source>
</reference>
<accession>A0A8K0KB71</accession>
<dbReference type="SMART" id="SM00060">
    <property type="entry name" value="FN3"/>
    <property type="match status" value="2"/>
</dbReference>
<dbReference type="Gene3D" id="2.60.40.10">
    <property type="entry name" value="Immunoglobulins"/>
    <property type="match status" value="2"/>
</dbReference>
<feature type="domain" description="Fibronectin type-III" evidence="4">
    <location>
        <begin position="24"/>
        <end position="124"/>
    </location>
</feature>
<proteinExistence type="predicted"/>
<feature type="region of interest" description="Disordered" evidence="2">
    <location>
        <begin position="66"/>
        <end position="89"/>
    </location>
</feature>
<keyword evidence="1" id="KW-0677">Repeat</keyword>
<evidence type="ECO:0000256" key="3">
    <source>
        <dbReference type="SAM" id="SignalP"/>
    </source>
</evidence>
<dbReference type="Proteomes" id="UP000792457">
    <property type="component" value="Unassembled WGS sequence"/>
</dbReference>
<evidence type="ECO:0000313" key="6">
    <source>
        <dbReference type="Proteomes" id="UP000792457"/>
    </source>
</evidence>
<dbReference type="OrthoDB" id="5989320at2759"/>
<evidence type="ECO:0000259" key="4">
    <source>
        <dbReference type="PROSITE" id="PS50853"/>
    </source>
</evidence>
<dbReference type="CDD" id="cd00063">
    <property type="entry name" value="FN3"/>
    <property type="match status" value="1"/>
</dbReference>
<evidence type="ECO:0000256" key="1">
    <source>
        <dbReference type="ARBA" id="ARBA00022737"/>
    </source>
</evidence>
<dbReference type="InterPro" id="IPR050991">
    <property type="entry name" value="ECM_Regulatory_Proteins"/>
</dbReference>
<dbReference type="InterPro" id="IPR036116">
    <property type="entry name" value="FN3_sf"/>
</dbReference>
<evidence type="ECO:0000256" key="2">
    <source>
        <dbReference type="SAM" id="MobiDB-lite"/>
    </source>
</evidence>
<keyword evidence="6" id="KW-1185">Reference proteome</keyword>
<dbReference type="AlphaFoldDB" id="A0A8K0KB71"/>
<organism evidence="5 6">
    <name type="scientific">Ladona fulva</name>
    <name type="common">Scarce chaser dragonfly</name>
    <name type="synonym">Libellula fulva</name>
    <dbReference type="NCBI Taxonomy" id="123851"/>
    <lineage>
        <taxon>Eukaryota</taxon>
        <taxon>Metazoa</taxon>
        <taxon>Ecdysozoa</taxon>
        <taxon>Arthropoda</taxon>
        <taxon>Hexapoda</taxon>
        <taxon>Insecta</taxon>
        <taxon>Pterygota</taxon>
        <taxon>Palaeoptera</taxon>
        <taxon>Odonata</taxon>
        <taxon>Epiprocta</taxon>
        <taxon>Anisoptera</taxon>
        <taxon>Libelluloidea</taxon>
        <taxon>Libellulidae</taxon>
        <taxon>Ladona</taxon>
    </lineage>
</organism>
<dbReference type="Pfam" id="PF00041">
    <property type="entry name" value="fn3"/>
    <property type="match status" value="1"/>
</dbReference>
<reference evidence="5" key="2">
    <citation type="submission" date="2017-10" db="EMBL/GenBank/DDBJ databases">
        <title>Ladona fulva Genome sequencing and assembly.</title>
        <authorList>
            <person name="Murali S."/>
            <person name="Richards S."/>
            <person name="Bandaranaike D."/>
            <person name="Bellair M."/>
            <person name="Blankenburg K."/>
            <person name="Chao H."/>
            <person name="Dinh H."/>
            <person name="Doddapaneni H."/>
            <person name="Dugan-Rocha S."/>
            <person name="Elkadiri S."/>
            <person name="Gnanaolivu R."/>
            <person name="Hernandez B."/>
            <person name="Skinner E."/>
            <person name="Javaid M."/>
            <person name="Lee S."/>
            <person name="Li M."/>
            <person name="Ming W."/>
            <person name="Munidasa M."/>
            <person name="Muniz J."/>
            <person name="Nguyen L."/>
            <person name="Hughes D."/>
            <person name="Osuji N."/>
            <person name="Pu L.-L."/>
            <person name="Puazo M."/>
            <person name="Qu C."/>
            <person name="Quiroz J."/>
            <person name="Raj R."/>
            <person name="Weissenberger G."/>
            <person name="Xin Y."/>
            <person name="Zou X."/>
            <person name="Han Y."/>
            <person name="Worley K."/>
            <person name="Muzny D."/>
            <person name="Gibbs R."/>
        </authorList>
    </citation>
    <scope>NUCLEOTIDE SEQUENCE</scope>
    <source>
        <strain evidence="5">Sampled in the wild</strain>
    </source>
</reference>
<feature type="signal peptide" evidence="3">
    <location>
        <begin position="1"/>
        <end position="24"/>
    </location>
</feature>
<dbReference type="PROSITE" id="PS50853">
    <property type="entry name" value="FN3"/>
    <property type="match status" value="1"/>
</dbReference>
<dbReference type="InterPro" id="IPR003961">
    <property type="entry name" value="FN3_dom"/>
</dbReference>
<feature type="chain" id="PRO_5035465279" description="Fibronectin type-III domain-containing protein" evidence="3">
    <location>
        <begin position="25"/>
        <end position="217"/>
    </location>
</feature>
<dbReference type="EMBL" id="KZ308540">
    <property type="protein sequence ID" value="KAG8231173.1"/>
    <property type="molecule type" value="Genomic_DNA"/>
</dbReference>
<dbReference type="SUPFAM" id="SSF49265">
    <property type="entry name" value="Fibronectin type III"/>
    <property type="match status" value="1"/>
</dbReference>
<name>A0A8K0KB71_LADFU</name>
<dbReference type="PANTHER" id="PTHR46708">
    <property type="entry name" value="TENASCIN"/>
    <property type="match status" value="1"/>
</dbReference>
<dbReference type="InterPro" id="IPR013783">
    <property type="entry name" value="Ig-like_fold"/>
</dbReference>
<sequence length="217" mass="23439">MMEVRIMKATTLIVGFLFPAPSHAIESVRVVPITTTSVRVDWIPINVASEDAWSGDSKGGGYRVFYRPTSDFPAPPPSPTPSKEVKGTDGLQRDVTYEVWVLAFNSQGEGPPSSPPSSVYVGEAVPTGEPKALKAIALAPTEVGLEWEAPQPSTRNGELLGYKIYYIVVDAPNKRRRLKVKNSGKKIGGKQVRNVLITDPASPGAVDNSFLEVSFIT</sequence>
<evidence type="ECO:0000313" key="5">
    <source>
        <dbReference type="EMBL" id="KAG8231173.1"/>
    </source>
</evidence>
<gene>
    <name evidence="5" type="ORF">J437_LFUL007933</name>
</gene>
<comment type="caution">
    <text evidence="5">The sequence shown here is derived from an EMBL/GenBank/DDBJ whole genome shotgun (WGS) entry which is preliminary data.</text>
</comment>
<keyword evidence="3" id="KW-0732">Signal</keyword>
<protein>
    <recommendedName>
        <fullName evidence="4">Fibronectin type-III domain-containing protein</fullName>
    </recommendedName>
</protein>